<evidence type="ECO:0000259" key="2">
    <source>
        <dbReference type="Pfam" id="PF04542"/>
    </source>
</evidence>
<dbReference type="GO" id="GO:0016987">
    <property type="term" value="F:sigma factor activity"/>
    <property type="evidence" value="ECO:0007669"/>
    <property type="project" value="InterPro"/>
</dbReference>
<organism evidence="4 5">
    <name type="scientific">Anaeromyxobacter dehalogenans (strain 2CP-C)</name>
    <dbReference type="NCBI Taxonomy" id="290397"/>
    <lineage>
        <taxon>Bacteria</taxon>
        <taxon>Pseudomonadati</taxon>
        <taxon>Myxococcota</taxon>
        <taxon>Myxococcia</taxon>
        <taxon>Myxococcales</taxon>
        <taxon>Cystobacterineae</taxon>
        <taxon>Anaeromyxobacteraceae</taxon>
        <taxon>Anaeromyxobacter</taxon>
    </lineage>
</organism>
<dbReference type="Gene3D" id="1.10.1740.10">
    <property type="match status" value="1"/>
</dbReference>
<gene>
    <name evidence="4" type="ordered locus">Adeh_0742</name>
</gene>
<dbReference type="InterPro" id="IPR007627">
    <property type="entry name" value="RNA_pol_sigma70_r2"/>
</dbReference>
<name>Q2INY6_ANADE</name>
<dbReference type="eggNOG" id="COG1595">
    <property type="taxonomic scope" value="Bacteria"/>
</dbReference>
<feature type="domain" description="RNA polymerase sigma-70 region 2" evidence="2">
    <location>
        <begin position="8"/>
        <end position="71"/>
    </location>
</feature>
<dbReference type="Pfam" id="PF08281">
    <property type="entry name" value="Sigma70_r4_2"/>
    <property type="match status" value="1"/>
</dbReference>
<evidence type="ECO:0000259" key="3">
    <source>
        <dbReference type="Pfam" id="PF08281"/>
    </source>
</evidence>
<dbReference type="InterPro" id="IPR013325">
    <property type="entry name" value="RNA_pol_sigma_r2"/>
</dbReference>
<reference evidence="4" key="1">
    <citation type="submission" date="2006-01" db="EMBL/GenBank/DDBJ databases">
        <title>Complete sequence of Anaeromyxobacter dehalogenans 2CP-C.</title>
        <authorList>
            <consortium name="US DOE Joint Genome Institute"/>
            <person name="Copeland A."/>
            <person name="Lucas S."/>
            <person name="Lapidus A."/>
            <person name="Barry K."/>
            <person name="Detter J.C."/>
            <person name="Glavina T."/>
            <person name="Hammon N."/>
            <person name="Israni S."/>
            <person name="Pitluck S."/>
            <person name="Brettin T."/>
            <person name="Bruce D."/>
            <person name="Han C."/>
            <person name="Tapia R."/>
            <person name="Gilna P."/>
            <person name="Kiss H."/>
            <person name="Schmutz J."/>
            <person name="Larimer F."/>
            <person name="Land M."/>
            <person name="Kyrpides N."/>
            <person name="Anderson I."/>
            <person name="Sanford R.A."/>
            <person name="Ritalahti K.M."/>
            <person name="Thomas H.S."/>
            <person name="Kirby J.R."/>
            <person name="Zhulin I.B."/>
            <person name="Loeffler F.E."/>
            <person name="Richardson P."/>
        </authorList>
    </citation>
    <scope>NUCLEOTIDE SEQUENCE</scope>
    <source>
        <strain evidence="4">2CP-C</strain>
    </source>
</reference>
<dbReference type="STRING" id="290397.Adeh_0742"/>
<evidence type="ECO:0000256" key="1">
    <source>
        <dbReference type="ARBA" id="ARBA00011344"/>
    </source>
</evidence>
<dbReference type="GO" id="GO:0003677">
    <property type="term" value="F:DNA binding"/>
    <property type="evidence" value="ECO:0007669"/>
    <property type="project" value="InterPro"/>
</dbReference>
<proteinExistence type="predicted"/>
<dbReference type="KEGG" id="ade:Adeh_0742"/>
<sequence length="282" mass="30887">MTDAARDFEPHRADLVQVAYRMLGSVAEAEDVVQDAFLRWNGAARDGVESPRAFLIRTVTRLCLDRLSSARARREEYVGTWLPEPLVEPEGTGLAHDLSVALLVTLQRLSPLERAAFLLHDVFDMEFADVAGVLERSEAAVRQLASRARGHVRDARPRFRASDEEARRLADAFQAALTSGDVGTLSRLLAEDAVFYADGGGKRAAVLQPIEGRAAIVQFLEKIVKHPAFPGAKAYERAWINGMPGFVVHGPEGVETLAIEIGDGLVVGIYAVRNPDKLRHLS</sequence>
<dbReference type="OrthoDB" id="9794372at2"/>
<protein>
    <submittedName>
        <fullName evidence="4">RNA polymerase, sigma subunit, ECF family</fullName>
    </submittedName>
</protein>
<dbReference type="SUPFAM" id="SSF88946">
    <property type="entry name" value="Sigma2 domain of RNA polymerase sigma factors"/>
    <property type="match status" value="1"/>
</dbReference>
<feature type="domain" description="RNA polymerase sigma factor 70 region 4 type 2" evidence="3">
    <location>
        <begin position="101"/>
        <end position="151"/>
    </location>
</feature>
<dbReference type="InterPro" id="IPR032710">
    <property type="entry name" value="NTF2-like_dom_sf"/>
</dbReference>
<dbReference type="PANTHER" id="PTHR30173:SF36">
    <property type="entry name" value="ECF RNA POLYMERASE SIGMA FACTOR SIGJ"/>
    <property type="match status" value="1"/>
</dbReference>
<dbReference type="RefSeq" id="WP_011419800.1">
    <property type="nucleotide sequence ID" value="NC_007760.1"/>
</dbReference>
<accession>Q2INY6</accession>
<dbReference type="EMBL" id="CP000251">
    <property type="protein sequence ID" value="ABC80517.1"/>
    <property type="molecule type" value="Genomic_DNA"/>
</dbReference>
<dbReference type="InterPro" id="IPR052704">
    <property type="entry name" value="ECF_Sigma-70_Domain"/>
</dbReference>
<dbReference type="PANTHER" id="PTHR30173">
    <property type="entry name" value="SIGMA 19 FACTOR"/>
    <property type="match status" value="1"/>
</dbReference>
<dbReference type="SUPFAM" id="SSF88659">
    <property type="entry name" value="Sigma3 and sigma4 domains of RNA polymerase sigma factors"/>
    <property type="match status" value="1"/>
</dbReference>
<comment type="subunit">
    <text evidence="1">Interacts transiently with the RNA polymerase catalytic core formed by RpoA, RpoB, RpoC and RpoZ (2 alpha, 1 beta, 1 beta' and 1 omega subunit) to form the RNA polymerase holoenzyme that can initiate transcription.</text>
</comment>
<dbReference type="AlphaFoldDB" id="Q2INY6"/>
<dbReference type="NCBIfam" id="NF007214">
    <property type="entry name" value="PRK09636.1"/>
    <property type="match status" value="1"/>
</dbReference>
<dbReference type="Gene3D" id="1.10.10.10">
    <property type="entry name" value="Winged helix-like DNA-binding domain superfamily/Winged helix DNA-binding domain"/>
    <property type="match status" value="1"/>
</dbReference>
<dbReference type="GO" id="GO:0006352">
    <property type="term" value="P:DNA-templated transcription initiation"/>
    <property type="evidence" value="ECO:0007669"/>
    <property type="project" value="InterPro"/>
</dbReference>
<dbReference type="InterPro" id="IPR013249">
    <property type="entry name" value="RNA_pol_sigma70_r4_t2"/>
</dbReference>
<dbReference type="Pfam" id="PF04542">
    <property type="entry name" value="Sigma70_r2"/>
    <property type="match status" value="1"/>
</dbReference>
<dbReference type="InterPro" id="IPR014284">
    <property type="entry name" value="RNA_pol_sigma-70_dom"/>
</dbReference>
<dbReference type="InterPro" id="IPR036388">
    <property type="entry name" value="WH-like_DNA-bd_sf"/>
</dbReference>
<evidence type="ECO:0000313" key="4">
    <source>
        <dbReference type="EMBL" id="ABC80517.1"/>
    </source>
</evidence>
<dbReference type="InterPro" id="IPR013324">
    <property type="entry name" value="RNA_pol_sigma_r3/r4-like"/>
</dbReference>
<dbReference type="HOGENOM" id="CLU_047691_22_0_7"/>
<dbReference type="Proteomes" id="UP000001935">
    <property type="component" value="Chromosome"/>
</dbReference>
<evidence type="ECO:0000313" key="5">
    <source>
        <dbReference type="Proteomes" id="UP000001935"/>
    </source>
</evidence>
<dbReference type="SUPFAM" id="SSF54427">
    <property type="entry name" value="NTF2-like"/>
    <property type="match status" value="1"/>
</dbReference>
<dbReference type="Gene3D" id="3.10.450.50">
    <property type="match status" value="1"/>
</dbReference>
<dbReference type="NCBIfam" id="TIGR02937">
    <property type="entry name" value="sigma70-ECF"/>
    <property type="match status" value="1"/>
</dbReference>